<comment type="caution">
    <text evidence="2">The sequence shown here is derived from an EMBL/GenBank/DDBJ whole genome shotgun (WGS) entry which is preliminary data.</text>
</comment>
<evidence type="ECO:0000256" key="1">
    <source>
        <dbReference type="SAM" id="MobiDB-lite"/>
    </source>
</evidence>
<organism evidence="2 3">
    <name type="scientific">Planomonospora parontospora</name>
    <dbReference type="NCBI Taxonomy" id="58119"/>
    <lineage>
        <taxon>Bacteria</taxon>
        <taxon>Bacillati</taxon>
        <taxon>Actinomycetota</taxon>
        <taxon>Actinomycetes</taxon>
        <taxon>Streptosporangiales</taxon>
        <taxon>Streptosporangiaceae</taxon>
        <taxon>Planomonospora</taxon>
    </lineage>
</organism>
<protein>
    <submittedName>
        <fullName evidence="2">Uncharacterized protein</fullName>
    </submittedName>
</protein>
<reference evidence="2" key="1">
    <citation type="journal article" date="2014" name="Int. J. Syst. Evol. Microbiol.">
        <title>Complete genome sequence of Corynebacterium casei LMG S-19264T (=DSM 44701T), isolated from a smear-ripened cheese.</title>
        <authorList>
            <consortium name="US DOE Joint Genome Institute (JGI-PGF)"/>
            <person name="Walter F."/>
            <person name="Albersmeier A."/>
            <person name="Kalinowski J."/>
            <person name="Ruckert C."/>
        </authorList>
    </citation>
    <scope>NUCLEOTIDE SEQUENCE</scope>
    <source>
        <strain evidence="2">JCM 3093</strain>
    </source>
</reference>
<dbReference type="RefSeq" id="WP_191898661.1">
    <property type="nucleotide sequence ID" value="NZ_BMQD01000056.1"/>
</dbReference>
<reference evidence="2" key="2">
    <citation type="submission" date="2022-09" db="EMBL/GenBank/DDBJ databases">
        <authorList>
            <person name="Sun Q."/>
            <person name="Ohkuma M."/>
        </authorList>
    </citation>
    <scope>NUCLEOTIDE SEQUENCE</scope>
    <source>
        <strain evidence="2">JCM 3093</strain>
    </source>
</reference>
<evidence type="ECO:0000313" key="2">
    <source>
        <dbReference type="EMBL" id="GGL00813.1"/>
    </source>
</evidence>
<dbReference type="Proteomes" id="UP000627984">
    <property type="component" value="Unassembled WGS sequence"/>
</dbReference>
<feature type="compositionally biased region" description="Basic and acidic residues" evidence="1">
    <location>
        <begin position="77"/>
        <end position="92"/>
    </location>
</feature>
<proteinExistence type="predicted"/>
<gene>
    <name evidence="2" type="ORF">GCM10010126_70170</name>
</gene>
<dbReference type="AlphaFoldDB" id="A0AA37BNZ7"/>
<name>A0AA37BNZ7_9ACTN</name>
<dbReference type="EMBL" id="BMQD01000056">
    <property type="protein sequence ID" value="GGL00813.1"/>
    <property type="molecule type" value="Genomic_DNA"/>
</dbReference>
<accession>A0AA37BNZ7</accession>
<evidence type="ECO:0000313" key="3">
    <source>
        <dbReference type="Proteomes" id="UP000627984"/>
    </source>
</evidence>
<feature type="region of interest" description="Disordered" evidence="1">
    <location>
        <begin position="75"/>
        <end position="95"/>
    </location>
</feature>
<sequence>MFLREPKDMPPSRRRTERLYDPHARYSLKRGAGWSGDKVHSGVVTTAAGATDVEMLVTAFQEAVRDEVAGGGSRWVDAGRGRRTEPSTHEEYDLGPARGGLCAAAPGGTRPALLG</sequence>